<evidence type="ECO:0008006" key="4">
    <source>
        <dbReference type="Google" id="ProtNLM"/>
    </source>
</evidence>
<dbReference type="AlphaFoldDB" id="A0AAE3H061"/>
<evidence type="ECO:0000313" key="3">
    <source>
        <dbReference type="Proteomes" id="UP001204144"/>
    </source>
</evidence>
<dbReference type="PROSITE" id="PS51257">
    <property type="entry name" value="PROKAR_LIPOPROTEIN"/>
    <property type="match status" value="1"/>
</dbReference>
<evidence type="ECO:0000256" key="1">
    <source>
        <dbReference type="SAM" id="SignalP"/>
    </source>
</evidence>
<keyword evidence="1" id="KW-0732">Signal</keyword>
<dbReference type="Proteomes" id="UP001204144">
    <property type="component" value="Unassembled WGS sequence"/>
</dbReference>
<gene>
    <name evidence="2" type="ORF">EGI31_01555</name>
</gene>
<name>A0AAE3H061_9BACT</name>
<feature type="signal peptide" evidence="1">
    <location>
        <begin position="1"/>
        <end position="20"/>
    </location>
</feature>
<evidence type="ECO:0000313" key="2">
    <source>
        <dbReference type="EMBL" id="MCP9761621.1"/>
    </source>
</evidence>
<keyword evidence="3" id="KW-1185">Reference proteome</keyword>
<dbReference type="SUPFAM" id="SSF52833">
    <property type="entry name" value="Thioredoxin-like"/>
    <property type="match status" value="1"/>
</dbReference>
<dbReference type="Pfam" id="PF11551">
    <property type="entry name" value="Omp28"/>
    <property type="match status" value="1"/>
</dbReference>
<dbReference type="EMBL" id="RJUF01000002">
    <property type="protein sequence ID" value="MCP9761621.1"/>
    <property type="molecule type" value="Genomic_DNA"/>
</dbReference>
<organism evidence="2 3">
    <name type="scientific">Lacihabitans soyangensis</name>
    <dbReference type="NCBI Taxonomy" id="869394"/>
    <lineage>
        <taxon>Bacteria</taxon>
        <taxon>Pseudomonadati</taxon>
        <taxon>Bacteroidota</taxon>
        <taxon>Cytophagia</taxon>
        <taxon>Cytophagales</taxon>
        <taxon>Leadbetterellaceae</taxon>
        <taxon>Lacihabitans</taxon>
    </lineage>
</organism>
<comment type="caution">
    <text evidence="2">The sequence shown here is derived from an EMBL/GenBank/DDBJ whole genome shotgun (WGS) entry which is preliminary data.</text>
</comment>
<dbReference type="InterPro" id="IPR013783">
    <property type="entry name" value="Ig-like_fold"/>
</dbReference>
<feature type="chain" id="PRO_5042093751" description="Omp28-related outer membrane protein" evidence="1">
    <location>
        <begin position="21"/>
        <end position="322"/>
    </location>
</feature>
<dbReference type="InterPro" id="IPR036249">
    <property type="entry name" value="Thioredoxin-like_sf"/>
</dbReference>
<accession>A0AAE3H061</accession>
<dbReference type="Gene3D" id="2.60.40.10">
    <property type="entry name" value="Immunoglobulins"/>
    <property type="match status" value="1"/>
</dbReference>
<dbReference type="RefSeq" id="WP_255035362.1">
    <property type="nucleotide sequence ID" value="NZ_RJUF01000002.1"/>
</dbReference>
<proteinExistence type="predicted"/>
<dbReference type="InterPro" id="IPR021615">
    <property type="entry name" value="Omp28"/>
</dbReference>
<reference evidence="2 3" key="1">
    <citation type="submission" date="2018-11" db="EMBL/GenBank/DDBJ databases">
        <title>Novel bacteria species description.</title>
        <authorList>
            <person name="Han J.-H."/>
        </authorList>
    </citation>
    <scope>NUCLEOTIDE SEQUENCE [LARGE SCALE GENOMIC DNA]</scope>
    <source>
        <strain evidence="2 3">KCTC23259</strain>
    </source>
</reference>
<sequence>MKQLCLLFLAILLFSCKETSTEPIVPTENQTSTDPNIGCTDQMATNYKSTAKKEDCSCKYDFNSTLSNDIPADFTQKILIEEHSGTWCGWCPLSKETLERLAINPNIVGVEIHYNDKLTLLDEIYVPLKNIYGHPAWPSGMINRKKNINGSTFIIGEPDWEKNTTAILSNPKTDIGIALDTKIVGDEVVILTKTKFNKAGASEKYGIGIYLVEDKVEKYPQINYARGMPQFIKYKAYTLPALIEDIKHYNVARGVIAPHVGGHAIPEAASKKLTVYNKLFKYKITNKEINLANCKIIAFVMNEKNEIENVNYCSLGNKANWN</sequence>
<protein>
    <recommendedName>
        <fullName evidence="4">Omp28-related outer membrane protein</fullName>
    </recommendedName>
</protein>